<protein>
    <recommendedName>
        <fullName evidence="2">DUF7330 domain-containing protein</fullName>
    </recommendedName>
</protein>
<dbReference type="InterPro" id="IPR055754">
    <property type="entry name" value="DUF7330"/>
</dbReference>
<feature type="domain" description="DUF7330" evidence="2">
    <location>
        <begin position="106"/>
        <end position="300"/>
    </location>
</feature>
<feature type="compositionally biased region" description="Low complexity" evidence="1">
    <location>
        <begin position="69"/>
        <end position="80"/>
    </location>
</feature>
<dbReference type="Proteomes" id="UP000623687">
    <property type="component" value="Unassembled WGS sequence"/>
</dbReference>
<feature type="region of interest" description="Disordered" evidence="1">
    <location>
        <begin position="49"/>
        <end position="91"/>
    </location>
</feature>
<keyword evidence="4" id="KW-1185">Reference proteome</keyword>
<sequence>MDQGGAAFSPSVLVLRIRISGCLRKPPAGRLYFQAMMIVTSDNVANIDSKANLGQTPTPDIHPPPPPYTSATAAESSSRAPPEHRSGQDLPYPYDVPPLLTQRPCNWLYAYNANSRIKDRYILDPSLKVPSSLMSEAAAEVQEAERDTLNLRSDTGSVDVVARIVDSSGGGNGAKKRRVRITLHSTHGSVTGKILSVSGSPPAKFQLTATSHTGGVYIHIPRSFHGLISASTTHGSIQFSDELAKNTTTFADGQKKKCFVGDFAGYPDDDGDDDREKKEEWDELSLESQYGAVRVYYADEWEAKQREKAAKEREREERRKMNEGKSFFSRIFGIS</sequence>
<proteinExistence type="predicted"/>
<reference evidence="3" key="1">
    <citation type="submission" date="2019-07" db="EMBL/GenBank/DDBJ databases">
        <authorList>
            <person name="Palmer J.M."/>
        </authorList>
    </citation>
    <scope>NUCLEOTIDE SEQUENCE</scope>
    <source>
        <strain evidence="3">PC9</strain>
    </source>
</reference>
<dbReference type="EMBL" id="JACETU010000001">
    <property type="protein sequence ID" value="KAF7441324.1"/>
    <property type="molecule type" value="Genomic_DNA"/>
</dbReference>
<evidence type="ECO:0000313" key="4">
    <source>
        <dbReference type="Proteomes" id="UP000623687"/>
    </source>
</evidence>
<accession>A0A8H7A5T3</accession>
<dbReference type="Pfam" id="PF24016">
    <property type="entry name" value="DUF7330"/>
    <property type="match status" value="1"/>
</dbReference>
<name>A0A8H7A5T3_PLEOS</name>
<evidence type="ECO:0000313" key="3">
    <source>
        <dbReference type="EMBL" id="KAF7441324.1"/>
    </source>
</evidence>
<gene>
    <name evidence="3" type="ORF">PC9H_001673</name>
</gene>
<dbReference type="OrthoDB" id="2593559at2759"/>
<dbReference type="GeneID" id="59371514"/>
<organism evidence="3 4">
    <name type="scientific">Pleurotus ostreatus</name>
    <name type="common">Oyster mushroom</name>
    <name type="synonym">White-rot fungus</name>
    <dbReference type="NCBI Taxonomy" id="5322"/>
    <lineage>
        <taxon>Eukaryota</taxon>
        <taxon>Fungi</taxon>
        <taxon>Dikarya</taxon>
        <taxon>Basidiomycota</taxon>
        <taxon>Agaricomycotina</taxon>
        <taxon>Agaricomycetes</taxon>
        <taxon>Agaricomycetidae</taxon>
        <taxon>Agaricales</taxon>
        <taxon>Pleurotineae</taxon>
        <taxon>Pleurotaceae</taxon>
        <taxon>Pleurotus</taxon>
    </lineage>
</organism>
<comment type="caution">
    <text evidence="3">The sequence shown here is derived from an EMBL/GenBank/DDBJ whole genome shotgun (WGS) entry which is preliminary data.</text>
</comment>
<evidence type="ECO:0000259" key="2">
    <source>
        <dbReference type="Pfam" id="PF24016"/>
    </source>
</evidence>
<dbReference type="RefSeq" id="XP_036637168.1">
    <property type="nucleotide sequence ID" value="XM_036771323.1"/>
</dbReference>
<evidence type="ECO:0000256" key="1">
    <source>
        <dbReference type="SAM" id="MobiDB-lite"/>
    </source>
</evidence>
<dbReference type="AlphaFoldDB" id="A0A8H7A5T3"/>
<dbReference type="VEuPathDB" id="FungiDB:PC9H_001673"/>